<sequence>MWGKMSFHRSRKPVIGTPTLIDKTLDDTIYRSLSSAPGGQSSDKHSRTCAATARSPSESLLPAQRPDSSRRVVSSSHALDIPNGDLFHHRSVSLTHSLAQAQDPASFSHDLDRPESADISPPDSPISFGRPPLSRVSSRVSPIEDEPRQSTSVGSMENKENSKFASHLPVLRKRAGSQADRLQTPKPTSRGNATAGWNDFPGSPSSGSHLATGGVSFRTEITANPPSSQGSNIFGWGKQKKQAESRTRTPKTDNTFSSGPREPWKGASGRSPIVTPIQEKPGAKPLSRVHLSRSNDRLRESQTDSSIPDHTTPRAIVPTVVTTISGGDFKSKSPEKDKYAIGSDVYRTRTPEERVQTPSASSTAPPRVDLPEPDWESSLADLKLTTDELAEQSASRFSATTYEPTETGSSIGSARVSFDGASQSTDNVASIMSRKRPVPSAVAPGKKPSRKPTPSQALDDAEAPKEPEQTTPEQQVQARIDALEARKDNLARRKTNINTIIYELTQAIQPSSIAYDLAARDEVKRTVASLETELAEIKREEHEIGLKLFRAWKKRDDIGGYGGSSLWVKRVTS</sequence>
<feature type="compositionally biased region" description="Low complexity" evidence="1">
    <location>
        <begin position="118"/>
        <end position="141"/>
    </location>
</feature>
<dbReference type="EMBL" id="KZ826009">
    <property type="protein sequence ID" value="PYH89820.1"/>
    <property type="molecule type" value="Genomic_DNA"/>
</dbReference>
<proteinExistence type="predicted"/>
<dbReference type="VEuPathDB" id="FungiDB:BO71DRAFT_98675"/>
<feature type="compositionally biased region" description="Polar residues" evidence="1">
    <location>
        <begin position="219"/>
        <end position="232"/>
    </location>
</feature>
<evidence type="ECO:0000313" key="3">
    <source>
        <dbReference type="Proteomes" id="UP000247810"/>
    </source>
</evidence>
<feature type="region of interest" description="Disordered" evidence="1">
    <location>
        <begin position="98"/>
        <end position="475"/>
    </location>
</feature>
<dbReference type="PANTHER" id="PTHR42023">
    <property type="entry name" value="BHLH DOMAIN-CONTAINING PROTEIN"/>
    <property type="match status" value="1"/>
</dbReference>
<keyword evidence="3" id="KW-1185">Reference proteome</keyword>
<feature type="compositionally biased region" description="Polar residues" evidence="1">
    <location>
        <begin position="420"/>
        <end position="430"/>
    </location>
</feature>
<dbReference type="PANTHER" id="PTHR42023:SF1">
    <property type="entry name" value="BHLH DOMAIN-CONTAINING PROTEIN"/>
    <property type="match status" value="1"/>
</dbReference>
<feature type="compositionally biased region" description="Basic and acidic residues" evidence="1">
    <location>
        <begin position="241"/>
        <end position="251"/>
    </location>
</feature>
<dbReference type="Proteomes" id="UP000247810">
    <property type="component" value="Unassembled WGS sequence"/>
</dbReference>
<accession>A0A319CY61</accession>
<feature type="region of interest" description="Disordered" evidence="1">
    <location>
        <begin position="32"/>
        <end position="75"/>
    </location>
</feature>
<protein>
    <submittedName>
        <fullName evidence="2">Uncharacterized protein</fullName>
    </submittedName>
</protein>
<evidence type="ECO:0000256" key="1">
    <source>
        <dbReference type="SAM" id="MobiDB-lite"/>
    </source>
</evidence>
<gene>
    <name evidence="2" type="ORF">BO71DRAFT_98675</name>
</gene>
<feature type="compositionally biased region" description="Basic and acidic residues" evidence="1">
    <location>
        <begin position="346"/>
        <end position="355"/>
    </location>
</feature>
<evidence type="ECO:0000313" key="2">
    <source>
        <dbReference type="EMBL" id="PYH89820.1"/>
    </source>
</evidence>
<feature type="compositionally biased region" description="Basic and acidic residues" evidence="1">
    <location>
        <begin position="329"/>
        <end position="339"/>
    </location>
</feature>
<dbReference type="AlphaFoldDB" id="A0A319CY61"/>
<organism evidence="2 3">
    <name type="scientific">Aspergillus ellipticus CBS 707.79</name>
    <dbReference type="NCBI Taxonomy" id="1448320"/>
    <lineage>
        <taxon>Eukaryota</taxon>
        <taxon>Fungi</taxon>
        <taxon>Dikarya</taxon>
        <taxon>Ascomycota</taxon>
        <taxon>Pezizomycotina</taxon>
        <taxon>Eurotiomycetes</taxon>
        <taxon>Eurotiomycetidae</taxon>
        <taxon>Eurotiales</taxon>
        <taxon>Aspergillaceae</taxon>
        <taxon>Aspergillus</taxon>
        <taxon>Aspergillus subgen. Circumdati</taxon>
    </lineage>
</organism>
<feature type="compositionally biased region" description="Polar residues" evidence="1">
    <location>
        <begin position="32"/>
        <end position="41"/>
    </location>
</feature>
<name>A0A319CY61_9EURO</name>
<feature type="compositionally biased region" description="Polar residues" evidence="1">
    <location>
        <begin position="392"/>
        <end position="412"/>
    </location>
</feature>
<feature type="compositionally biased region" description="Basic and acidic residues" evidence="1">
    <location>
        <begin position="293"/>
        <end position="302"/>
    </location>
</feature>
<dbReference type="OrthoDB" id="4507572at2759"/>
<reference evidence="2 3" key="1">
    <citation type="submission" date="2018-02" db="EMBL/GenBank/DDBJ databases">
        <title>The genomes of Aspergillus section Nigri reveals drivers in fungal speciation.</title>
        <authorList>
            <consortium name="DOE Joint Genome Institute"/>
            <person name="Vesth T.C."/>
            <person name="Nybo J."/>
            <person name="Theobald S."/>
            <person name="Brandl J."/>
            <person name="Frisvad J.C."/>
            <person name="Nielsen K.F."/>
            <person name="Lyhne E.K."/>
            <person name="Kogle M.E."/>
            <person name="Kuo A."/>
            <person name="Riley R."/>
            <person name="Clum A."/>
            <person name="Nolan M."/>
            <person name="Lipzen A."/>
            <person name="Salamov A."/>
            <person name="Henrissat B."/>
            <person name="Wiebenga A."/>
            <person name="De vries R.P."/>
            <person name="Grigoriev I.V."/>
            <person name="Mortensen U.H."/>
            <person name="Andersen M.R."/>
            <person name="Baker S.E."/>
        </authorList>
    </citation>
    <scope>NUCLEOTIDE SEQUENCE [LARGE SCALE GENOMIC DNA]</scope>
    <source>
        <strain evidence="2 3">CBS 707.79</strain>
    </source>
</reference>